<dbReference type="InParanoid" id="A0A162TVX3"/>
<dbReference type="RefSeq" id="XP_018288283.1">
    <property type="nucleotide sequence ID" value="XM_018434023.1"/>
</dbReference>
<dbReference type="EMBL" id="KV440989">
    <property type="protein sequence ID" value="OAD70243.1"/>
    <property type="molecule type" value="Genomic_DNA"/>
</dbReference>
<dbReference type="InterPro" id="IPR009091">
    <property type="entry name" value="RCC1/BLIP-II"/>
</dbReference>
<reference evidence="2" key="1">
    <citation type="submission" date="2015-06" db="EMBL/GenBank/DDBJ databases">
        <title>Expansion of signal transduction pathways in fungi by whole-genome duplication.</title>
        <authorList>
            <consortium name="DOE Joint Genome Institute"/>
            <person name="Corrochano L.M."/>
            <person name="Kuo A."/>
            <person name="Marcet-Houben M."/>
            <person name="Polaino S."/>
            <person name="Salamov A."/>
            <person name="Villalobos J.M."/>
            <person name="Alvarez M.I."/>
            <person name="Avalos J."/>
            <person name="Benito E.P."/>
            <person name="Benoit I."/>
            <person name="Burger G."/>
            <person name="Camino L.P."/>
            <person name="Canovas D."/>
            <person name="Cerda-Olmedo E."/>
            <person name="Cheng J.-F."/>
            <person name="Dominguez A."/>
            <person name="Elias M."/>
            <person name="Eslava A.P."/>
            <person name="Glaser F."/>
            <person name="Grimwood J."/>
            <person name="Gutierrez G."/>
            <person name="Heitman J."/>
            <person name="Henrissat B."/>
            <person name="Iturriaga E.A."/>
            <person name="Lang B.F."/>
            <person name="Lavin J.L."/>
            <person name="Lee S."/>
            <person name="Li W."/>
            <person name="Lindquist E."/>
            <person name="Lopez-Garcia S."/>
            <person name="Luque E.M."/>
            <person name="Marcos A.T."/>
            <person name="Martin J."/>
            <person name="McCluskey K."/>
            <person name="Medina H.R."/>
            <person name="Miralles-Duran A."/>
            <person name="Miyazaki A."/>
            <person name="Munoz-Torres E."/>
            <person name="Oguiza J.A."/>
            <person name="Ohm R."/>
            <person name="Olmedo M."/>
            <person name="Orejas M."/>
            <person name="Ortiz-Castellanos L."/>
            <person name="Pisabarro A.G."/>
            <person name="Rodriguez-Romero J."/>
            <person name="Ruiz-Herrera J."/>
            <person name="Ruiz-Vazquez R."/>
            <person name="Sanz C."/>
            <person name="Schackwitz W."/>
            <person name="Schmutz J."/>
            <person name="Shahriari M."/>
            <person name="Shelest E."/>
            <person name="Silva-Franco F."/>
            <person name="Soanes D."/>
            <person name="Syed K."/>
            <person name="Tagua V.G."/>
            <person name="Talbot N.J."/>
            <person name="Thon M."/>
            <person name="De vries R.P."/>
            <person name="Wiebenga A."/>
            <person name="Yadav J.S."/>
            <person name="Braun E.L."/>
            <person name="Baker S."/>
            <person name="Garre V."/>
            <person name="Horwitz B."/>
            <person name="Torres-Martinez S."/>
            <person name="Idnurm A."/>
            <person name="Herrera-Estrella A."/>
            <person name="Gabaldon T."/>
            <person name="Grigoriev I.V."/>
        </authorList>
    </citation>
    <scope>NUCLEOTIDE SEQUENCE [LARGE SCALE GENOMIC DNA]</scope>
    <source>
        <strain evidence="2">NRRL 1555(-)</strain>
    </source>
</reference>
<sequence length="78" mass="8446">MYVYLASSSRHCGALTHEGVLLTCGSYSQGALGHGYDDDLKDQLVLRPVKELENMFVLDIGFGGMQSSCVAVPLHQKS</sequence>
<accession>A0A162TVX3</accession>
<organism evidence="1 2">
    <name type="scientific">Phycomyces blakesleeanus (strain ATCC 8743b / DSM 1359 / FGSC 10004 / NBRC 33097 / NRRL 1555)</name>
    <dbReference type="NCBI Taxonomy" id="763407"/>
    <lineage>
        <taxon>Eukaryota</taxon>
        <taxon>Fungi</taxon>
        <taxon>Fungi incertae sedis</taxon>
        <taxon>Mucoromycota</taxon>
        <taxon>Mucoromycotina</taxon>
        <taxon>Mucoromycetes</taxon>
        <taxon>Mucorales</taxon>
        <taxon>Phycomycetaceae</taxon>
        <taxon>Phycomyces</taxon>
    </lineage>
</organism>
<dbReference type="VEuPathDB" id="FungiDB:PHYBLDRAFT_159627"/>
<dbReference type="Gene3D" id="2.130.10.30">
    <property type="entry name" value="Regulator of chromosome condensation 1/beta-lactamase-inhibitor protein II"/>
    <property type="match status" value="1"/>
</dbReference>
<name>A0A162TVX3_PHYB8</name>
<gene>
    <name evidence="1" type="ORF">PHYBLDRAFT_159627</name>
</gene>
<evidence type="ECO:0000313" key="1">
    <source>
        <dbReference type="EMBL" id="OAD70243.1"/>
    </source>
</evidence>
<dbReference type="GeneID" id="28994929"/>
<protein>
    <submittedName>
        <fullName evidence="1">Uncharacterized protein</fullName>
    </submittedName>
</protein>
<dbReference type="Proteomes" id="UP000077315">
    <property type="component" value="Unassembled WGS sequence"/>
</dbReference>
<keyword evidence="2" id="KW-1185">Reference proteome</keyword>
<dbReference type="AlphaFoldDB" id="A0A162TVX3"/>
<dbReference type="SUPFAM" id="SSF50985">
    <property type="entry name" value="RCC1/BLIP-II"/>
    <property type="match status" value="1"/>
</dbReference>
<evidence type="ECO:0000313" key="2">
    <source>
        <dbReference type="Proteomes" id="UP000077315"/>
    </source>
</evidence>
<proteinExistence type="predicted"/>